<proteinExistence type="predicted"/>
<comment type="caution">
    <text evidence="1">The sequence shown here is derived from an EMBL/GenBank/DDBJ whole genome shotgun (WGS) entry which is preliminary data.</text>
</comment>
<dbReference type="EMBL" id="ASPP01013633">
    <property type="protein sequence ID" value="ETO19479.1"/>
    <property type="molecule type" value="Genomic_DNA"/>
</dbReference>
<reference evidence="1 2" key="1">
    <citation type="journal article" date="2013" name="Curr. Biol.">
        <title>The Genome of the Foraminiferan Reticulomyxa filosa.</title>
        <authorList>
            <person name="Glockner G."/>
            <person name="Hulsmann N."/>
            <person name="Schleicher M."/>
            <person name="Noegel A.A."/>
            <person name="Eichinger L."/>
            <person name="Gallinger C."/>
            <person name="Pawlowski J."/>
            <person name="Sierra R."/>
            <person name="Euteneuer U."/>
            <person name="Pillet L."/>
            <person name="Moustafa A."/>
            <person name="Platzer M."/>
            <person name="Groth M."/>
            <person name="Szafranski K."/>
            <person name="Schliwa M."/>
        </authorList>
    </citation>
    <scope>NUCLEOTIDE SEQUENCE [LARGE SCALE GENOMIC DNA]</scope>
</reference>
<accession>X6N188</accession>
<protein>
    <submittedName>
        <fullName evidence="1">Uncharacterized protein</fullName>
    </submittedName>
</protein>
<sequence>MNVLTTMSFIVIYFTHHFNERHNCEKEKNKPIKFIVFTMQIQDFDTNLFSTSNYASQWSSPNLFHNQSQNFDHFGDTSQATKKSVAIPMSYVFQQNNNHSTFTNSFLNVNPNAEHAKNGGFYQDATHGFGVNSYIPTNTMKNIPQFLCSGESNLLQTNNSPNFVQKSLFKVLKKFVLFLPFFSFVF</sequence>
<evidence type="ECO:0000313" key="2">
    <source>
        <dbReference type="Proteomes" id="UP000023152"/>
    </source>
</evidence>
<name>X6N188_RETFI</name>
<gene>
    <name evidence="1" type="ORF">RFI_17753</name>
</gene>
<evidence type="ECO:0000313" key="1">
    <source>
        <dbReference type="EMBL" id="ETO19479.1"/>
    </source>
</evidence>
<keyword evidence="2" id="KW-1185">Reference proteome</keyword>
<dbReference type="Proteomes" id="UP000023152">
    <property type="component" value="Unassembled WGS sequence"/>
</dbReference>
<organism evidence="1 2">
    <name type="scientific">Reticulomyxa filosa</name>
    <dbReference type="NCBI Taxonomy" id="46433"/>
    <lineage>
        <taxon>Eukaryota</taxon>
        <taxon>Sar</taxon>
        <taxon>Rhizaria</taxon>
        <taxon>Retaria</taxon>
        <taxon>Foraminifera</taxon>
        <taxon>Monothalamids</taxon>
        <taxon>Reticulomyxidae</taxon>
        <taxon>Reticulomyxa</taxon>
    </lineage>
</organism>
<dbReference type="AlphaFoldDB" id="X6N188"/>